<organism evidence="2 3">
    <name type="scientific">Dactylosporangium darangshiense</name>
    <dbReference type="NCBI Taxonomy" id="579108"/>
    <lineage>
        <taxon>Bacteria</taxon>
        <taxon>Bacillati</taxon>
        <taxon>Actinomycetota</taxon>
        <taxon>Actinomycetes</taxon>
        <taxon>Micromonosporales</taxon>
        <taxon>Micromonosporaceae</taxon>
        <taxon>Dactylosporangium</taxon>
    </lineage>
</organism>
<evidence type="ECO:0000313" key="3">
    <source>
        <dbReference type="Proteomes" id="UP001500620"/>
    </source>
</evidence>
<name>A0ABP8DRK4_9ACTN</name>
<dbReference type="EMBL" id="BAABAT010000053">
    <property type="protein sequence ID" value="GAA4262591.1"/>
    <property type="molecule type" value="Genomic_DNA"/>
</dbReference>
<accession>A0ABP8DRK4</accession>
<gene>
    <name evidence="2" type="ORF">GCM10022255_099850</name>
</gene>
<dbReference type="Proteomes" id="UP001500620">
    <property type="component" value="Unassembled WGS sequence"/>
</dbReference>
<keyword evidence="3" id="KW-1185">Reference proteome</keyword>
<sequence>MKVTPTPVVIGLPASKVPSLVLVMVVFPSARQVGGGEVAAHGSAASGPAPGLEAAPDANGEHRPAACGGQSVREISTAW</sequence>
<evidence type="ECO:0000313" key="2">
    <source>
        <dbReference type="EMBL" id="GAA4262591.1"/>
    </source>
</evidence>
<evidence type="ECO:0008006" key="4">
    <source>
        <dbReference type="Google" id="ProtNLM"/>
    </source>
</evidence>
<feature type="compositionally biased region" description="Low complexity" evidence="1">
    <location>
        <begin position="39"/>
        <end position="56"/>
    </location>
</feature>
<reference evidence="3" key="1">
    <citation type="journal article" date="2019" name="Int. J. Syst. Evol. Microbiol.">
        <title>The Global Catalogue of Microorganisms (GCM) 10K type strain sequencing project: providing services to taxonomists for standard genome sequencing and annotation.</title>
        <authorList>
            <consortium name="The Broad Institute Genomics Platform"/>
            <consortium name="The Broad Institute Genome Sequencing Center for Infectious Disease"/>
            <person name="Wu L."/>
            <person name="Ma J."/>
        </authorList>
    </citation>
    <scope>NUCLEOTIDE SEQUENCE [LARGE SCALE GENOMIC DNA]</scope>
    <source>
        <strain evidence="3">JCM 17441</strain>
    </source>
</reference>
<comment type="caution">
    <text evidence="2">The sequence shown here is derived from an EMBL/GenBank/DDBJ whole genome shotgun (WGS) entry which is preliminary data.</text>
</comment>
<evidence type="ECO:0000256" key="1">
    <source>
        <dbReference type="SAM" id="MobiDB-lite"/>
    </source>
</evidence>
<feature type="region of interest" description="Disordered" evidence="1">
    <location>
        <begin position="37"/>
        <end position="79"/>
    </location>
</feature>
<protein>
    <recommendedName>
        <fullName evidence="4">Secreted protein</fullName>
    </recommendedName>
</protein>
<proteinExistence type="predicted"/>